<reference evidence="1 2" key="1">
    <citation type="journal article" date="2021" name="Environ. Microbiol.">
        <title>Gene family expansions and transcriptome signatures uncover fungal adaptations to wood decay.</title>
        <authorList>
            <person name="Hage H."/>
            <person name="Miyauchi S."/>
            <person name="Viragh M."/>
            <person name="Drula E."/>
            <person name="Min B."/>
            <person name="Chaduli D."/>
            <person name="Navarro D."/>
            <person name="Favel A."/>
            <person name="Norest M."/>
            <person name="Lesage-Meessen L."/>
            <person name="Balint B."/>
            <person name="Merenyi Z."/>
            <person name="de Eugenio L."/>
            <person name="Morin E."/>
            <person name="Martinez A.T."/>
            <person name="Baldrian P."/>
            <person name="Stursova M."/>
            <person name="Martinez M.J."/>
            <person name="Novotny C."/>
            <person name="Magnuson J.K."/>
            <person name="Spatafora J.W."/>
            <person name="Maurice S."/>
            <person name="Pangilinan J."/>
            <person name="Andreopoulos W."/>
            <person name="LaButti K."/>
            <person name="Hundley H."/>
            <person name="Na H."/>
            <person name="Kuo A."/>
            <person name="Barry K."/>
            <person name="Lipzen A."/>
            <person name="Henrissat B."/>
            <person name="Riley R."/>
            <person name="Ahrendt S."/>
            <person name="Nagy L.G."/>
            <person name="Grigoriev I.V."/>
            <person name="Martin F."/>
            <person name="Rosso M.N."/>
        </authorList>
    </citation>
    <scope>NUCLEOTIDE SEQUENCE [LARGE SCALE GENOMIC DNA]</scope>
    <source>
        <strain evidence="1 2">CIRM-BRFM 1785</strain>
    </source>
</reference>
<dbReference type="Proteomes" id="UP000814176">
    <property type="component" value="Unassembled WGS sequence"/>
</dbReference>
<feature type="non-terminal residue" evidence="1">
    <location>
        <position position="217"/>
    </location>
</feature>
<evidence type="ECO:0000313" key="2">
    <source>
        <dbReference type="Proteomes" id="UP000814176"/>
    </source>
</evidence>
<feature type="non-terminal residue" evidence="1">
    <location>
        <position position="1"/>
    </location>
</feature>
<organism evidence="1 2">
    <name type="scientific">Rhodofomes roseus</name>
    <dbReference type="NCBI Taxonomy" id="34475"/>
    <lineage>
        <taxon>Eukaryota</taxon>
        <taxon>Fungi</taxon>
        <taxon>Dikarya</taxon>
        <taxon>Basidiomycota</taxon>
        <taxon>Agaricomycotina</taxon>
        <taxon>Agaricomycetes</taxon>
        <taxon>Polyporales</taxon>
        <taxon>Rhodofomes</taxon>
    </lineage>
</organism>
<dbReference type="EMBL" id="JADCUA010000007">
    <property type="protein sequence ID" value="KAH9838762.1"/>
    <property type="molecule type" value="Genomic_DNA"/>
</dbReference>
<sequence length="217" mass="24465">LTLRDSDNDLMMSICTSMPVDLRASLTERLISCFPTDPLNVLDTATISRSEPLKFQALHFSWYNRHCTRGHDAPVDVPPRKLRCANRSRTNYAQMLPYPSKDIEEHHLIYDALKTILNDVFCWLDKTVSALLRILPQEYSHLEASASILPDHHTSPVHPFLGLVINMNIATYAHRDSKDNSICLVLPIGYFDGGELCLLEAGLVVPLQHAQLCVFPS</sequence>
<gene>
    <name evidence="1" type="ORF">C8Q71DRAFT_689884</name>
</gene>
<name>A0ABQ8KKV0_9APHY</name>
<protein>
    <submittedName>
        <fullName evidence="1">Uncharacterized protein</fullName>
    </submittedName>
</protein>
<evidence type="ECO:0000313" key="1">
    <source>
        <dbReference type="EMBL" id="KAH9838762.1"/>
    </source>
</evidence>
<keyword evidence="2" id="KW-1185">Reference proteome</keyword>
<comment type="caution">
    <text evidence="1">The sequence shown here is derived from an EMBL/GenBank/DDBJ whole genome shotgun (WGS) entry which is preliminary data.</text>
</comment>
<accession>A0ABQ8KKV0</accession>
<dbReference type="RefSeq" id="XP_047780677.1">
    <property type="nucleotide sequence ID" value="XM_047919849.1"/>
</dbReference>
<dbReference type="Gene3D" id="3.60.130.30">
    <property type="match status" value="1"/>
</dbReference>
<dbReference type="GeneID" id="72000581"/>
<proteinExistence type="predicted"/>